<evidence type="ECO:0000313" key="4">
    <source>
        <dbReference type="Proteomes" id="UP000807825"/>
    </source>
</evidence>
<accession>A0A9D6V7Z6</accession>
<sequence>MNRTQSQYDRISGIAFLMVGVFFAVYARRVDIGTWNEPGPGFMPFWLGLTMCVMAVALLIGSFRRAGPVMPPFFPKADSWKRVLATFAALGVYALILKHVGFTLTTFLFVTFLVKFIFPQTWTRALVVAFLASVCARFLFVDFLKTQLPKGYLGF</sequence>
<dbReference type="Pfam" id="PF07331">
    <property type="entry name" value="TctB"/>
    <property type="match status" value="1"/>
</dbReference>
<organism evidence="3 4">
    <name type="scientific">Desulfomonile tiedjei</name>
    <dbReference type="NCBI Taxonomy" id="2358"/>
    <lineage>
        <taxon>Bacteria</taxon>
        <taxon>Pseudomonadati</taxon>
        <taxon>Thermodesulfobacteriota</taxon>
        <taxon>Desulfomonilia</taxon>
        <taxon>Desulfomonilales</taxon>
        <taxon>Desulfomonilaceae</taxon>
        <taxon>Desulfomonile</taxon>
    </lineage>
</organism>
<feature type="transmembrane region" description="Helical" evidence="1">
    <location>
        <begin position="42"/>
        <end position="63"/>
    </location>
</feature>
<evidence type="ECO:0000256" key="1">
    <source>
        <dbReference type="SAM" id="Phobius"/>
    </source>
</evidence>
<dbReference type="InterPro" id="IPR009936">
    <property type="entry name" value="DUF1468"/>
</dbReference>
<keyword evidence="1" id="KW-1133">Transmembrane helix</keyword>
<dbReference type="Proteomes" id="UP000807825">
    <property type="component" value="Unassembled WGS sequence"/>
</dbReference>
<feature type="transmembrane region" description="Helical" evidence="1">
    <location>
        <begin position="12"/>
        <end position="30"/>
    </location>
</feature>
<dbReference type="EMBL" id="JACRDE010000605">
    <property type="protein sequence ID" value="MBI5252408.1"/>
    <property type="molecule type" value="Genomic_DNA"/>
</dbReference>
<feature type="transmembrane region" description="Helical" evidence="1">
    <location>
        <begin position="122"/>
        <end position="140"/>
    </location>
</feature>
<dbReference type="AlphaFoldDB" id="A0A9D6V7Z6"/>
<reference evidence="3" key="1">
    <citation type="submission" date="2020-07" db="EMBL/GenBank/DDBJ databases">
        <title>Huge and variable diversity of episymbiotic CPR bacteria and DPANN archaea in groundwater ecosystems.</title>
        <authorList>
            <person name="He C.Y."/>
            <person name="Keren R."/>
            <person name="Whittaker M."/>
            <person name="Farag I.F."/>
            <person name="Doudna J."/>
            <person name="Cate J.H.D."/>
            <person name="Banfield J.F."/>
        </authorList>
    </citation>
    <scope>NUCLEOTIDE SEQUENCE</scope>
    <source>
        <strain evidence="3">NC_groundwater_1664_Pr3_B-0.1um_52_9</strain>
    </source>
</reference>
<keyword evidence="1" id="KW-0472">Membrane</keyword>
<feature type="domain" description="DUF1468" evidence="2">
    <location>
        <begin position="11"/>
        <end position="149"/>
    </location>
</feature>
<comment type="caution">
    <text evidence="3">The sequence shown here is derived from an EMBL/GenBank/DDBJ whole genome shotgun (WGS) entry which is preliminary data.</text>
</comment>
<proteinExistence type="predicted"/>
<evidence type="ECO:0000313" key="3">
    <source>
        <dbReference type="EMBL" id="MBI5252408.1"/>
    </source>
</evidence>
<evidence type="ECO:0000259" key="2">
    <source>
        <dbReference type="Pfam" id="PF07331"/>
    </source>
</evidence>
<name>A0A9D6V7Z6_9BACT</name>
<gene>
    <name evidence="3" type="ORF">HY912_23175</name>
</gene>
<protein>
    <submittedName>
        <fullName evidence="3">Tripartite tricarboxylate transporter TctB family protein</fullName>
    </submittedName>
</protein>
<feature type="transmembrane region" description="Helical" evidence="1">
    <location>
        <begin position="84"/>
        <end position="110"/>
    </location>
</feature>
<keyword evidence="1" id="KW-0812">Transmembrane</keyword>